<proteinExistence type="predicted"/>
<accession>A0A4S4AZ01</accession>
<keyword evidence="1" id="KW-0472">Membrane</keyword>
<sequence>MQNNQSALPAYAEDEIDLRQLVATLWRHRALLAVAGILGAALGLGASLLSTRYVTEGLFLTPSIRSVSDYKRYEGILANGVRLQQFLQNTGQADTPAGRILHELADDPDRYGKTLKPEFAITNKDQQALGIRAKEDESSAMLGIHIVFEHREPTDGAPAALLSEYVRESIIRASMEATLLAQCTAFRMREQELRNAQIQNEFAILQDESRAANLRELTVRNPDASVAESRQIVSLEKGTERFLSPAAQLVAAEIQIADMKLAEVRRKRDRLSSAFKREYYCQAQQALYQAASGRAFLDQLGGIQTAVFQGQDMSVDIVEQTWNELDVERERWNSTYLSGMRFVAPPEGMEIRQRRPAPVPGVVLGGMLGGMFGILLVLVRAWWRGSRDEAVAPQQG</sequence>
<organism evidence="2 3">
    <name type="scientific">Pseudothauera rhizosphaerae</name>
    <dbReference type="NCBI Taxonomy" id="2565932"/>
    <lineage>
        <taxon>Bacteria</taxon>
        <taxon>Pseudomonadati</taxon>
        <taxon>Pseudomonadota</taxon>
        <taxon>Betaproteobacteria</taxon>
        <taxon>Rhodocyclales</taxon>
        <taxon>Zoogloeaceae</taxon>
        <taxon>Pseudothauera</taxon>
    </lineage>
</organism>
<evidence type="ECO:0000313" key="3">
    <source>
        <dbReference type="Proteomes" id="UP000307956"/>
    </source>
</evidence>
<feature type="transmembrane region" description="Helical" evidence="1">
    <location>
        <begin position="359"/>
        <end position="383"/>
    </location>
</feature>
<comment type="caution">
    <text evidence="2">The sequence shown here is derived from an EMBL/GenBank/DDBJ whole genome shotgun (WGS) entry which is preliminary data.</text>
</comment>
<dbReference type="InterPro" id="IPR050445">
    <property type="entry name" value="Bact_polysacc_biosynth/exp"/>
</dbReference>
<dbReference type="PANTHER" id="PTHR32309">
    <property type="entry name" value="TYROSINE-PROTEIN KINASE"/>
    <property type="match status" value="1"/>
</dbReference>
<dbReference type="AlphaFoldDB" id="A0A4S4AZ01"/>
<name>A0A4S4AZ01_9RHOO</name>
<keyword evidence="1" id="KW-0812">Transmembrane</keyword>
<gene>
    <name evidence="2" type="ORF">E6O51_00480</name>
</gene>
<dbReference type="GO" id="GO:0004713">
    <property type="term" value="F:protein tyrosine kinase activity"/>
    <property type="evidence" value="ECO:0007669"/>
    <property type="project" value="TreeGrafter"/>
</dbReference>
<evidence type="ECO:0000313" key="2">
    <source>
        <dbReference type="EMBL" id="THF65388.1"/>
    </source>
</evidence>
<dbReference type="Proteomes" id="UP000307956">
    <property type="component" value="Unassembled WGS sequence"/>
</dbReference>
<keyword evidence="1" id="KW-1133">Transmembrane helix</keyword>
<evidence type="ECO:0000256" key="1">
    <source>
        <dbReference type="SAM" id="Phobius"/>
    </source>
</evidence>
<protein>
    <submittedName>
        <fullName evidence="2">Lipopolysaccharide biosynthesis protein</fullName>
    </submittedName>
</protein>
<dbReference type="OrthoDB" id="8526417at2"/>
<dbReference type="EMBL" id="SSOD01000001">
    <property type="protein sequence ID" value="THF65388.1"/>
    <property type="molecule type" value="Genomic_DNA"/>
</dbReference>
<keyword evidence="3" id="KW-1185">Reference proteome</keyword>
<reference evidence="2 3" key="1">
    <citation type="submission" date="2019-04" db="EMBL/GenBank/DDBJ databases">
        <title>Azoarcus rhizosphaerae sp. nov. isolated from rhizosphere of Ficus religiosa.</title>
        <authorList>
            <person name="Lin S.-Y."/>
            <person name="Hameed A."/>
            <person name="Hsu Y.-H."/>
            <person name="Young C.-C."/>
        </authorList>
    </citation>
    <scope>NUCLEOTIDE SEQUENCE [LARGE SCALE GENOMIC DNA]</scope>
    <source>
        <strain evidence="2 3">CC-YHH848</strain>
    </source>
</reference>
<dbReference type="PANTHER" id="PTHR32309:SF13">
    <property type="entry name" value="FERRIC ENTEROBACTIN TRANSPORT PROTEIN FEPE"/>
    <property type="match status" value="1"/>
</dbReference>
<feature type="transmembrane region" description="Helical" evidence="1">
    <location>
        <begin position="30"/>
        <end position="49"/>
    </location>
</feature>
<dbReference type="GO" id="GO:0005886">
    <property type="term" value="C:plasma membrane"/>
    <property type="evidence" value="ECO:0007669"/>
    <property type="project" value="TreeGrafter"/>
</dbReference>